<dbReference type="Gene3D" id="1.10.10.10">
    <property type="entry name" value="Winged helix-like DNA-binding domain superfamily/Winged helix DNA-binding domain"/>
    <property type="match status" value="1"/>
</dbReference>
<feature type="domain" description="Disease resistance N-terminal" evidence="8">
    <location>
        <begin position="28"/>
        <end position="88"/>
    </location>
</feature>
<sequence>MAIKWALDALSSMAPAMPPRSNNSSHGLEDIRKLERTMHRINAALQDAEDHWNIRDEVSKLRLRELKQVAYDAQDIVEEYEYSFTRFKIQASDGARSSIKGYKRKREGILLVKANRDHSFDASIFHIPNELSARAREVRERFDEIIKDFADLRLSENDGGCYPNIQNEWHTTSSFIVEHCIIGREQDQRNIVDILSCDGINENSVNVLAIVGMGGLGKTTLAQMVYNDQKVYTNFNLRAWVCVSEYYDVKNITRNIISSLTMERCDLTEFSDLQASLVEKIKGKSFLLILDDLWNDQPSCWESLCKPMMSTSTCTIVVTTRKMEVARIVQTMPPYNLAYLPHQQSWLFKKTAFQGQEGIMQAKIVEIGQKIFDKCKGLPLAIKALGSMLRYEPDEERWNDVLENEVWDMKQACDGILPALELSYQHMPIYLKRCFIALSLFPKHYRFDKYEVIPLWESLGLLHPDTRNNEDNIEHRYLSELAQRSILECEGDAYIMHDLTNDLASYVAGEEFLRLDEGVAEISPAVRYMSIMSASVCRTASPRILNCSNSLRAIIVMCKEDADMEIPDGFLLNFTQLRAVLLQGVTLSKALLSSLSILKLLRYLRIAHAEAQSFHLSFSKLYNMRELDLISNLFDFILDGIGHLVNLQKLELFTIWICACHCRINELENLNNIRGRLCIRGLGNVSKAEDAKEADLQSKSKLQQLVLEFTQEIIAQDLYLNRGENVAVSHEVILENLQPNNNLRELIVIGYQCRYYPKWFGCVSFSKLTKLTLSDCESDQLPALGQLPSLEYLSVSTMHILKHIGREFCSVEPGVKSFQMLKELTFEWMTTWLERHGVEDSEFPI</sequence>
<dbReference type="InterPro" id="IPR056789">
    <property type="entry name" value="LRR_R13L1-DRL21"/>
</dbReference>
<name>A0A835BNN7_9POAL</name>
<evidence type="ECO:0000313" key="12">
    <source>
        <dbReference type="Proteomes" id="UP000636709"/>
    </source>
</evidence>
<dbReference type="Gene3D" id="1.20.5.4130">
    <property type="match status" value="1"/>
</dbReference>
<dbReference type="Pfam" id="PF00931">
    <property type="entry name" value="NB-ARC"/>
    <property type="match status" value="1"/>
</dbReference>
<dbReference type="GO" id="GO:0043531">
    <property type="term" value="F:ADP binding"/>
    <property type="evidence" value="ECO:0007669"/>
    <property type="project" value="InterPro"/>
</dbReference>
<dbReference type="Pfam" id="PF23559">
    <property type="entry name" value="WHD_DRP"/>
    <property type="match status" value="1"/>
</dbReference>
<evidence type="ECO:0000256" key="4">
    <source>
        <dbReference type="ARBA" id="ARBA00022741"/>
    </source>
</evidence>
<feature type="domain" description="Disease resistance protein winged helix" evidence="9">
    <location>
        <begin position="440"/>
        <end position="504"/>
    </location>
</feature>
<evidence type="ECO:0000313" key="11">
    <source>
        <dbReference type="EMBL" id="KAF8698423.1"/>
    </source>
</evidence>
<dbReference type="InterPro" id="IPR032675">
    <property type="entry name" value="LRR_dom_sf"/>
</dbReference>
<dbReference type="InterPro" id="IPR042197">
    <property type="entry name" value="Apaf_helical"/>
</dbReference>
<keyword evidence="4" id="KW-0547">Nucleotide-binding</keyword>
<dbReference type="SUPFAM" id="SSF52540">
    <property type="entry name" value="P-loop containing nucleoside triphosphate hydrolases"/>
    <property type="match status" value="1"/>
</dbReference>
<keyword evidence="12" id="KW-1185">Reference proteome</keyword>
<reference evidence="11" key="1">
    <citation type="submission" date="2020-07" db="EMBL/GenBank/DDBJ databases">
        <title>Genome sequence and genetic diversity analysis of an under-domesticated orphan crop, white fonio (Digitaria exilis).</title>
        <authorList>
            <person name="Bennetzen J.L."/>
            <person name="Chen S."/>
            <person name="Ma X."/>
            <person name="Wang X."/>
            <person name="Yssel A.E.J."/>
            <person name="Chaluvadi S.R."/>
            <person name="Johnson M."/>
            <person name="Gangashetty P."/>
            <person name="Hamidou F."/>
            <person name="Sanogo M.D."/>
            <person name="Zwaenepoel A."/>
            <person name="Wallace J."/>
            <person name="Van De Peer Y."/>
            <person name="Van Deynze A."/>
        </authorList>
    </citation>
    <scope>NUCLEOTIDE SEQUENCE</scope>
    <source>
        <tissue evidence="11">Leaves</tissue>
    </source>
</reference>
<organism evidence="11 12">
    <name type="scientific">Digitaria exilis</name>
    <dbReference type="NCBI Taxonomy" id="1010633"/>
    <lineage>
        <taxon>Eukaryota</taxon>
        <taxon>Viridiplantae</taxon>
        <taxon>Streptophyta</taxon>
        <taxon>Embryophyta</taxon>
        <taxon>Tracheophyta</taxon>
        <taxon>Spermatophyta</taxon>
        <taxon>Magnoliopsida</taxon>
        <taxon>Liliopsida</taxon>
        <taxon>Poales</taxon>
        <taxon>Poaceae</taxon>
        <taxon>PACMAD clade</taxon>
        <taxon>Panicoideae</taxon>
        <taxon>Panicodae</taxon>
        <taxon>Paniceae</taxon>
        <taxon>Anthephorinae</taxon>
        <taxon>Digitaria</taxon>
    </lineage>
</organism>
<evidence type="ECO:0000256" key="1">
    <source>
        <dbReference type="ARBA" id="ARBA00008894"/>
    </source>
</evidence>
<dbReference type="InterPro" id="IPR002182">
    <property type="entry name" value="NB-ARC"/>
</dbReference>
<dbReference type="InterPro" id="IPR036388">
    <property type="entry name" value="WH-like_DNA-bd_sf"/>
</dbReference>
<keyword evidence="6" id="KW-0067">ATP-binding</keyword>
<keyword evidence="3" id="KW-0677">Repeat</keyword>
<dbReference type="InterPro" id="IPR058922">
    <property type="entry name" value="WHD_DRP"/>
</dbReference>
<dbReference type="GO" id="GO:0005524">
    <property type="term" value="F:ATP binding"/>
    <property type="evidence" value="ECO:0007669"/>
    <property type="project" value="UniProtKB-KW"/>
</dbReference>
<gene>
    <name evidence="11" type="ORF">HU200_035162</name>
</gene>
<keyword evidence="5" id="KW-0611">Plant defense</keyword>
<dbReference type="Gene3D" id="3.40.50.300">
    <property type="entry name" value="P-loop containing nucleotide triphosphate hydrolases"/>
    <property type="match status" value="1"/>
</dbReference>
<proteinExistence type="inferred from homology"/>
<keyword evidence="2" id="KW-0433">Leucine-rich repeat</keyword>
<dbReference type="FunFam" id="3.40.50.300:FF:001091">
    <property type="entry name" value="Probable disease resistance protein At1g61300"/>
    <property type="match status" value="1"/>
</dbReference>
<accession>A0A835BNN7</accession>
<evidence type="ECO:0000259" key="8">
    <source>
        <dbReference type="Pfam" id="PF18052"/>
    </source>
</evidence>
<dbReference type="Gene3D" id="1.10.8.430">
    <property type="entry name" value="Helical domain of apoptotic protease-activating factors"/>
    <property type="match status" value="1"/>
</dbReference>
<evidence type="ECO:0000256" key="6">
    <source>
        <dbReference type="ARBA" id="ARBA00022840"/>
    </source>
</evidence>
<dbReference type="Pfam" id="PF18052">
    <property type="entry name" value="Rx_N"/>
    <property type="match status" value="1"/>
</dbReference>
<dbReference type="InterPro" id="IPR041118">
    <property type="entry name" value="Rx_N"/>
</dbReference>
<evidence type="ECO:0000256" key="5">
    <source>
        <dbReference type="ARBA" id="ARBA00022821"/>
    </source>
</evidence>
<dbReference type="GO" id="GO:0051707">
    <property type="term" value="P:response to other organism"/>
    <property type="evidence" value="ECO:0007669"/>
    <property type="project" value="UniProtKB-ARBA"/>
</dbReference>
<evidence type="ECO:0000259" key="7">
    <source>
        <dbReference type="Pfam" id="PF00931"/>
    </source>
</evidence>
<evidence type="ECO:0000256" key="3">
    <source>
        <dbReference type="ARBA" id="ARBA00022737"/>
    </source>
</evidence>
<dbReference type="Proteomes" id="UP000636709">
    <property type="component" value="Unassembled WGS sequence"/>
</dbReference>
<comment type="similarity">
    <text evidence="1">Belongs to the disease resistance NB-LRR family.</text>
</comment>
<dbReference type="PANTHER" id="PTHR36766">
    <property type="entry name" value="PLANT BROAD-SPECTRUM MILDEW RESISTANCE PROTEIN RPW8"/>
    <property type="match status" value="1"/>
</dbReference>
<comment type="caution">
    <text evidence="11">The sequence shown here is derived from an EMBL/GenBank/DDBJ whole genome shotgun (WGS) entry which is preliminary data.</text>
</comment>
<dbReference type="EMBL" id="JACEFO010001864">
    <property type="protein sequence ID" value="KAF8698423.1"/>
    <property type="molecule type" value="Genomic_DNA"/>
</dbReference>
<feature type="domain" description="R13L1/DRL21-like LRR repeat region" evidence="10">
    <location>
        <begin position="664"/>
        <end position="798"/>
    </location>
</feature>
<dbReference type="SUPFAM" id="SSF52058">
    <property type="entry name" value="L domain-like"/>
    <property type="match status" value="1"/>
</dbReference>
<protein>
    <submittedName>
        <fullName evidence="11">Uncharacterized protein</fullName>
    </submittedName>
</protein>
<dbReference type="InterPro" id="IPR027417">
    <property type="entry name" value="P-loop_NTPase"/>
</dbReference>
<dbReference type="Gene3D" id="3.80.10.10">
    <property type="entry name" value="Ribonuclease Inhibitor"/>
    <property type="match status" value="1"/>
</dbReference>
<dbReference type="Pfam" id="PF25019">
    <property type="entry name" value="LRR_R13L1-DRL21"/>
    <property type="match status" value="1"/>
</dbReference>
<dbReference type="PRINTS" id="PR00364">
    <property type="entry name" value="DISEASERSIST"/>
</dbReference>
<evidence type="ECO:0000259" key="9">
    <source>
        <dbReference type="Pfam" id="PF23559"/>
    </source>
</evidence>
<dbReference type="OrthoDB" id="748871at2759"/>
<evidence type="ECO:0000259" key="10">
    <source>
        <dbReference type="Pfam" id="PF25019"/>
    </source>
</evidence>
<dbReference type="GO" id="GO:0006952">
    <property type="term" value="P:defense response"/>
    <property type="evidence" value="ECO:0007669"/>
    <property type="project" value="UniProtKB-KW"/>
</dbReference>
<evidence type="ECO:0000256" key="2">
    <source>
        <dbReference type="ARBA" id="ARBA00022614"/>
    </source>
</evidence>
<dbReference type="PANTHER" id="PTHR36766:SF40">
    <property type="entry name" value="DISEASE RESISTANCE PROTEIN RGA3"/>
    <property type="match status" value="1"/>
</dbReference>
<feature type="domain" description="NB-ARC" evidence="7">
    <location>
        <begin position="201"/>
        <end position="356"/>
    </location>
</feature>
<dbReference type="AlphaFoldDB" id="A0A835BNN7"/>